<dbReference type="GO" id="GO:0004252">
    <property type="term" value="F:serine-type endopeptidase activity"/>
    <property type="evidence" value="ECO:0007669"/>
    <property type="project" value="InterPro"/>
</dbReference>
<protein>
    <submittedName>
        <fullName evidence="8">Phage repressor protein, putative</fullName>
    </submittedName>
</protein>
<sequence>MINLSDILDKLKDVLAESGKGKKVFDKDVATALNIPQATFATMKKRNSIPYKEILEFCALKKISVNWLFFDQAVDMLKEETEKFFNIRYFSDIRASAGGGANIFDEGYETITLDEKIMHNMVGMGNTELEAIHVTGESMEPTLQDGSIVFIDRSQTDINRDGIFIASTATSGLFIKRIRQKANGMIELISENQLYPPEAVPADEITIVGKVVGNIESL</sequence>
<dbReference type="CDD" id="cd06529">
    <property type="entry name" value="S24_LexA-like"/>
    <property type="match status" value="1"/>
</dbReference>
<dbReference type="PROSITE" id="PS00501">
    <property type="entry name" value="SPASE_I_1"/>
    <property type="match status" value="1"/>
</dbReference>
<dbReference type="Gene3D" id="2.10.109.10">
    <property type="entry name" value="Umud Fragment, subunit A"/>
    <property type="match status" value="1"/>
</dbReference>
<dbReference type="PANTHER" id="PTHR40661">
    <property type="match status" value="1"/>
</dbReference>
<dbReference type="Pfam" id="PF00717">
    <property type="entry name" value="Peptidase_S24"/>
    <property type="match status" value="1"/>
</dbReference>
<gene>
    <name evidence="8" type="ORF">MNB_SV-5-1040</name>
</gene>
<evidence type="ECO:0000256" key="4">
    <source>
        <dbReference type="ARBA" id="ARBA00023125"/>
    </source>
</evidence>
<dbReference type="Gene3D" id="1.10.260.40">
    <property type="entry name" value="lambda repressor-like DNA-binding domains"/>
    <property type="match status" value="1"/>
</dbReference>
<evidence type="ECO:0000259" key="7">
    <source>
        <dbReference type="Pfam" id="PF07022"/>
    </source>
</evidence>
<dbReference type="GO" id="GO:0006508">
    <property type="term" value="P:proteolysis"/>
    <property type="evidence" value="ECO:0007669"/>
    <property type="project" value="UniProtKB-KW"/>
</dbReference>
<dbReference type="GO" id="GO:0003677">
    <property type="term" value="F:DNA binding"/>
    <property type="evidence" value="ECO:0007669"/>
    <property type="project" value="UniProtKB-KW"/>
</dbReference>
<keyword evidence="2" id="KW-0378">Hydrolase</keyword>
<feature type="domain" description="Bacteriophage CI repressor N-terminal" evidence="7">
    <location>
        <begin position="27"/>
        <end position="70"/>
    </location>
</feature>
<evidence type="ECO:0000256" key="5">
    <source>
        <dbReference type="ARBA" id="ARBA00023163"/>
    </source>
</evidence>
<dbReference type="PANTHER" id="PTHR40661:SF3">
    <property type="entry name" value="FELS-1 PROPHAGE TRANSCRIPTIONAL REGULATOR"/>
    <property type="match status" value="1"/>
</dbReference>
<evidence type="ECO:0000256" key="2">
    <source>
        <dbReference type="ARBA" id="ARBA00022801"/>
    </source>
</evidence>
<dbReference type="InterPro" id="IPR019756">
    <property type="entry name" value="Pept_S26A_signal_pept_1_Ser-AS"/>
</dbReference>
<organism evidence="8">
    <name type="scientific">hydrothermal vent metagenome</name>
    <dbReference type="NCBI Taxonomy" id="652676"/>
    <lineage>
        <taxon>unclassified sequences</taxon>
        <taxon>metagenomes</taxon>
        <taxon>ecological metagenomes</taxon>
    </lineage>
</organism>
<name>A0A1W1EEI4_9ZZZZ</name>
<dbReference type="SUPFAM" id="SSF51306">
    <property type="entry name" value="LexA/Signal peptidase"/>
    <property type="match status" value="1"/>
</dbReference>
<evidence type="ECO:0000256" key="1">
    <source>
        <dbReference type="ARBA" id="ARBA00022670"/>
    </source>
</evidence>
<dbReference type="AlphaFoldDB" id="A0A1W1EEI4"/>
<dbReference type="GO" id="GO:0016020">
    <property type="term" value="C:membrane"/>
    <property type="evidence" value="ECO:0007669"/>
    <property type="project" value="InterPro"/>
</dbReference>
<dbReference type="InterPro" id="IPR010982">
    <property type="entry name" value="Lambda_DNA-bd_dom_sf"/>
</dbReference>
<reference evidence="8" key="1">
    <citation type="submission" date="2016-10" db="EMBL/GenBank/DDBJ databases">
        <authorList>
            <person name="de Groot N.N."/>
        </authorList>
    </citation>
    <scope>NUCLEOTIDE SEQUENCE</scope>
</reference>
<keyword evidence="5" id="KW-0804">Transcription</keyword>
<dbReference type="InterPro" id="IPR015927">
    <property type="entry name" value="Peptidase_S24_S26A/B/C"/>
</dbReference>
<dbReference type="Pfam" id="PF07022">
    <property type="entry name" value="Phage_CI_repr"/>
    <property type="match status" value="1"/>
</dbReference>
<proteinExistence type="predicted"/>
<dbReference type="GO" id="GO:0045892">
    <property type="term" value="P:negative regulation of DNA-templated transcription"/>
    <property type="evidence" value="ECO:0007669"/>
    <property type="project" value="InterPro"/>
</dbReference>
<keyword evidence="4" id="KW-0238">DNA-binding</keyword>
<evidence type="ECO:0000313" key="8">
    <source>
        <dbReference type="EMBL" id="SFZ98418.1"/>
    </source>
</evidence>
<evidence type="ECO:0000256" key="3">
    <source>
        <dbReference type="ARBA" id="ARBA00023015"/>
    </source>
</evidence>
<accession>A0A1W1EEI4</accession>
<dbReference type="InterPro" id="IPR036286">
    <property type="entry name" value="LexA/Signal_pep-like_sf"/>
</dbReference>
<dbReference type="InterPro" id="IPR039418">
    <property type="entry name" value="LexA-like"/>
</dbReference>
<keyword evidence="1" id="KW-0645">Protease</keyword>
<feature type="domain" description="Peptidase S24/S26A/S26B/S26C" evidence="6">
    <location>
        <begin position="94"/>
        <end position="212"/>
    </location>
</feature>
<evidence type="ECO:0000259" key="6">
    <source>
        <dbReference type="Pfam" id="PF00717"/>
    </source>
</evidence>
<dbReference type="InterPro" id="IPR010744">
    <property type="entry name" value="Phage_CI_N"/>
</dbReference>
<keyword evidence="3" id="KW-0805">Transcription regulation</keyword>
<dbReference type="EMBL" id="FPKX01000048">
    <property type="protein sequence ID" value="SFZ98418.1"/>
    <property type="molecule type" value="Genomic_DNA"/>
</dbReference>